<dbReference type="InParanoid" id="Q021I5"/>
<dbReference type="STRING" id="234267.Acid_3431"/>
<dbReference type="HOGENOM" id="CLU_137972_0_0_0"/>
<name>Q021I5_SOLUE</name>
<sequence length="168" mass="19725">MITDLVQIKLLGEKKRDENQRFRKHMKARHHSDRILRRIGEEVEAQIDCLQCANCCRVATAKLNERDVERLAKHLRIKPARFLADFTEKSEEEGLILKRDRKTGCVFLHGNECTVYDARPESCQKFPHIVRGNGSIASRMWEFVDRACYCPIVYNSLEAFKDELKFQR</sequence>
<proteinExistence type="predicted"/>
<reference evidence="1" key="1">
    <citation type="submission" date="2006-10" db="EMBL/GenBank/DDBJ databases">
        <title>Complete sequence of Solibacter usitatus Ellin6076.</title>
        <authorList>
            <consortium name="US DOE Joint Genome Institute"/>
            <person name="Copeland A."/>
            <person name="Lucas S."/>
            <person name="Lapidus A."/>
            <person name="Barry K."/>
            <person name="Detter J.C."/>
            <person name="Glavina del Rio T."/>
            <person name="Hammon N."/>
            <person name="Israni S."/>
            <person name="Dalin E."/>
            <person name="Tice H."/>
            <person name="Pitluck S."/>
            <person name="Thompson L.S."/>
            <person name="Brettin T."/>
            <person name="Bruce D."/>
            <person name="Han C."/>
            <person name="Tapia R."/>
            <person name="Gilna P."/>
            <person name="Schmutz J."/>
            <person name="Larimer F."/>
            <person name="Land M."/>
            <person name="Hauser L."/>
            <person name="Kyrpides N."/>
            <person name="Mikhailova N."/>
            <person name="Janssen P.H."/>
            <person name="Kuske C.R."/>
            <person name="Richardson P."/>
        </authorList>
    </citation>
    <scope>NUCLEOTIDE SEQUENCE</scope>
    <source>
        <strain evidence="1">Ellin6076</strain>
    </source>
</reference>
<dbReference type="Pfam" id="PF03692">
    <property type="entry name" value="CxxCxxCC"/>
    <property type="match status" value="1"/>
</dbReference>
<evidence type="ECO:0008006" key="2">
    <source>
        <dbReference type="Google" id="ProtNLM"/>
    </source>
</evidence>
<gene>
    <name evidence="1" type="ordered locus">Acid_3431</name>
</gene>
<accession>Q021I5</accession>
<dbReference type="EMBL" id="CP000473">
    <property type="protein sequence ID" value="ABJ84404.1"/>
    <property type="molecule type" value="Genomic_DNA"/>
</dbReference>
<dbReference type="InterPro" id="IPR005358">
    <property type="entry name" value="Puta_zinc/iron-chelating_dom"/>
</dbReference>
<dbReference type="PANTHER" id="PTHR35866:SF1">
    <property type="entry name" value="YKGJ FAMILY CYSTEINE CLUSTER PROTEIN"/>
    <property type="match status" value="1"/>
</dbReference>
<organism evidence="1">
    <name type="scientific">Solibacter usitatus (strain Ellin6076)</name>
    <dbReference type="NCBI Taxonomy" id="234267"/>
    <lineage>
        <taxon>Bacteria</taxon>
        <taxon>Pseudomonadati</taxon>
        <taxon>Acidobacteriota</taxon>
        <taxon>Terriglobia</taxon>
        <taxon>Bryobacterales</taxon>
        <taxon>Solibacteraceae</taxon>
        <taxon>Candidatus Solibacter</taxon>
    </lineage>
</organism>
<dbReference type="KEGG" id="sus:Acid_3431"/>
<dbReference type="PANTHER" id="PTHR35866">
    <property type="entry name" value="PUTATIVE-RELATED"/>
    <property type="match status" value="1"/>
</dbReference>
<protein>
    <recommendedName>
        <fullName evidence="2">YkgJ family cysteine cluster protein</fullName>
    </recommendedName>
</protein>
<evidence type="ECO:0000313" key="1">
    <source>
        <dbReference type="EMBL" id="ABJ84404.1"/>
    </source>
</evidence>
<dbReference type="AlphaFoldDB" id="Q021I5"/>
<dbReference type="eggNOG" id="COG0727">
    <property type="taxonomic scope" value="Bacteria"/>
</dbReference>